<accession>A0ABS9VVT6</accession>
<proteinExistence type="predicted"/>
<name>A0ABS9VVT6_9BIFI</name>
<comment type="caution">
    <text evidence="1">The sequence shown here is derived from an EMBL/GenBank/DDBJ whole genome shotgun (WGS) entry which is preliminary data.</text>
</comment>
<dbReference type="EMBL" id="JAFEJT020000029">
    <property type="protein sequence ID" value="MCH9276182.1"/>
    <property type="molecule type" value="Genomic_DNA"/>
</dbReference>
<reference evidence="1 2" key="2">
    <citation type="journal article" date="2021" name="Syst. Appl. Microbiol.">
        <title>Phylogenetic classification of ten novel species belonging to the genus Bifidobacterium comprising B. phasiani sp. nov., B. pongonis sp. nov., B. saguinibicoloris sp. nov., B. colobi sp. nov., B. simiiventris sp. nov., B. santillanense sp. nov., B. miconis sp. nov., B. amazonense sp. nov., B. pluvialisilvae sp. nov., and B. miconisargentati sp. nov.</title>
        <authorList>
            <person name="Lugli G.A."/>
            <person name="Calvete-Torre I."/>
            <person name="Alessandri G."/>
            <person name="Milani C."/>
            <person name="Turroni F."/>
            <person name="Laiolo P."/>
            <person name="Ossiprandi M.C."/>
            <person name="Margolles A."/>
            <person name="Ruiz L."/>
            <person name="Ventura M."/>
        </authorList>
    </citation>
    <scope>NUCLEOTIDE SEQUENCE [LARGE SCALE GENOMIC DNA]</scope>
    <source>
        <strain evidence="1 2">MA1</strain>
    </source>
</reference>
<organism evidence="1 2">
    <name type="scientific">Bifidobacterium amazonense</name>
    <dbReference type="NCBI Taxonomy" id="2809027"/>
    <lineage>
        <taxon>Bacteria</taxon>
        <taxon>Bacillati</taxon>
        <taxon>Actinomycetota</taxon>
        <taxon>Actinomycetes</taxon>
        <taxon>Bifidobacteriales</taxon>
        <taxon>Bifidobacteriaceae</taxon>
        <taxon>Bifidobacterium</taxon>
    </lineage>
</organism>
<dbReference type="Proteomes" id="UP000710815">
    <property type="component" value="Unassembled WGS sequence"/>
</dbReference>
<sequence length="77" mass="7776">MSRRYRAFNIAYAANSHGETGVQYGSGTPSLVPSNGSVATAANISRSDGVTVMRDTVAVSAPAGRSAMRAADGAADV</sequence>
<reference evidence="1 2" key="1">
    <citation type="journal article" date="2021" name="Environ. Microbiol.">
        <title>Genetic insights into the dark matter of the mammalian gut microbiota through targeted genome reconstruction.</title>
        <authorList>
            <person name="Lugli G.A."/>
            <person name="Alessandri G."/>
            <person name="Milani C."/>
            <person name="Viappiani A."/>
            <person name="Fontana F."/>
            <person name="Tarracchini C."/>
            <person name="Mancabelli L."/>
            <person name="Argentini C."/>
            <person name="Ruiz L."/>
            <person name="Margolles A."/>
            <person name="van Sinderen D."/>
            <person name="Turroni F."/>
            <person name="Ventura M."/>
        </authorList>
    </citation>
    <scope>NUCLEOTIDE SEQUENCE [LARGE SCALE GENOMIC DNA]</scope>
    <source>
        <strain evidence="1 2">MA1</strain>
    </source>
</reference>
<keyword evidence="2" id="KW-1185">Reference proteome</keyword>
<evidence type="ECO:0000313" key="2">
    <source>
        <dbReference type="Proteomes" id="UP000710815"/>
    </source>
</evidence>
<dbReference type="RefSeq" id="WP_241513882.1">
    <property type="nucleotide sequence ID" value="NZ_JAFEJT020000029.1"/>
</dbReference>
<protein>
    <submittedName>
        <fullName evidence="1">Uncharacterized protein</fullName>
    </submittedName>
</protein>
<gene>
    <name evidence="1" type="ORF">JS533_007850</name>
</gene>
<evidence type="ECO:0000313" key="1">
    <source>
        <dbReference type="EMBL" id="MCH9276182.1"/>
    </source>
</evidence>